<proteinExistence type="predicted"/>
<organism evidence="1 2">
    <name type="scientific">Choristoneura fumiferana</name>
    <name type="common">Spruce budworm moth</name>
    <name type="synonym">Archips fumiferana</name>
    <dbReference type="NCBI Taxonomy" id="7141"/>
    <lineage>
        <taxon>Eukaryota</taxon>
        <taxon>Metazoa</taxon>
        <taxon>Ecdysozoa</taxon>
        <taxon>Arthropoda</taxon>
        <taxon>Hexapoda</taxon>
        <taxon>Insecta</taxon>
        <taxon>Pterygota</taxon>
        <taxon>Neoptera</taxon>
        <taxon>Endopterygota</taxon>
        <taxon>Lepidoptera</taxon>
        <taxon>Glossata</taxon>
        <taxon>Ditrysia</taxon>
        <taxon>Tortricoidea</taxon>
        <taxon>Tortricidae</taxon>
        <taxon>Tortricinae</taxon>
        <taxon>Choristoneura</taxon>
    </lineage>
</organism>
<sequence length="168" mass="17333">MEPALVSAWRALDVRPAPHYRPPPAQPIYIKRSLPTPCCDYLSPPLPHGGAKRSACAGLAQLVSEQFLSSEERAAAPQANHVLGGAGAGGAGAGAGGYSAPPPTLLRWCARRRHLALAGLAGSVRVWDAHTELLHADIPTGETPTGPRGHGAASGQRPRGTTISAHAL</sequence>
<accession>A0ACC0KG39</accession>
<protein>
    <submittedName>
        <fullName evidence="1">Uncharacterized protein</fullName>
    </submittedName>
</protein>
<comment type="caution">
    <text evidence="1">The sequence shown here is derived from an EMBL/GenBank/DDBJ whole genome shotgun (WGS) entry which is preliminary data.</text>
</comment>
<gene>
    <name evidence="1" type="ORF">MSG28_003775</name>
</gene>
<evidence type="ECO:0000313" key="1">
    <source>
        <dbReference type="EMBL" id="KAI8435472.1"/>
    </source>
</evidence>
<dbReference type="Proteomes" id="UP001064048">
    <property type="component" value="Chromosome 6"/>
</dbReference>
<dbReference type="EMBL" id="CM046106">
    <property type="protein sequence ID" value="KAI8435472.1"/>
    <property type="molecule type" value="Genomic_DNA"/>
</dbReference>
<evidence type="ECO:0000313" key="2">
    <source>
        <dbReference type="Proteomes" id="UP001064048"/>
    </source>
</evidence>
<reference evidence="1 2" key="1">
    <citation type="journal article" date="2022" name="Genome Biol. Evol.">
        <title>The Spruce Budworm Genome: Reconstructing the Evolutionary History of Antifreeze Proteins.</title>
        <authorList>
            <person name="Beliveau C."/>
            <person name="Gagne P."/>
            <person name="Picq S."/>
            <person name="Vernygora O."/>
            <person name="Keeling C.I."/>
            <person name="Pinkney K."/>
            <person name="Doucet D."/>
            <person name="Wen F."/>
            <person name="Johnston J.S."/>
            <person name="Maaroufi H."/>
            <person name="Boyle B."/>
            <person name="Laroche J."/>
            <person name="Dewar K."/>
            <person name="Juretic N."/>
            <person name="Blackburn G."/>
            <person name="Nisole A."/>
            <person name="Brunet B."/>
            <person name="Brandao M."/>
            <person name="Lumley L."/>
            <person name="Duan J."/>
            <person name="Quan G."/>
            <person name="Lucarotti C.J."/>
            <person name="Roe A.D."/>
            <person name="Sperling F.A.H."/>
            <person name="Levesque R.C."/>
            <person name="Cusson M."/>
        </authorList>
    </citation>
    <scope>NUCLEOTIDE SEQUENCE [LARGE SCALE GENOMIC DNA]</scope>
    <source>
        <strain evidence="1">Glfc:IPQL:Cfum</strain>
    </source>
</reference>
<keyword evidence="2" id="KW-1185">Reference proteome</keyword>
<name>A0ACC0KG39_CHOFU</name>